<evidence type="ECO:0000313" key="2">
    <source>
        <dbReference type="EMBL" id="CAK0782965.1"/>
    </source>
</evidence>
<dbReference type="PANTHER" id="PTHR31579:SF1">
    <property type="entry name" value="OS03G0796600 PROTEIN"/>
    <property type="match status" value="1"/>
</dbReference>
<organism evidence="2 3">
    <name type="scientific">Coccomyxa viridis</name>
    <dbReference type="NCBI Taxonomy" id="1274662"/>
    <lineage>
        <taxon>Eukaryota</taxon>
        <taxon>Viridiplantae</taxon>
        <taxon>Chlorophyta</taxon>
        <taxon>core chlorophytes</taxon>
        <taxon>Trebouxiophyceae</taxon>
        <taxon>Trebouxiophyceae incertae sedis</taxon>
        <taxon>Coccomyxaceae</taxon>
        <taxon>Coccomyxa</taxon>
    </lineage>
</organism>
<sequence length="487" mass="51994">MTVSLAAWQMLRMHSSETKALRQASDASDVMFSLEMSQNIHSKDSLSRHPSESVEQLQGAANSTVGETQGLLRLARPQNDFESQLLEAVNGIRAPFLGSKRECSAVHLAAQLRRQGYIVQLRNAKPKECGKACGRTCLEKLQHTYILVTGSLDSAVTMPVIVEPNFREHFSIASATPAYRRLLAATPGEFVGSVSRLAALVELLSEGVRGAFAEQGLPLPPWRRAKSVMSKWGMGPHAHASEDEAAPFVSPNKRTAAGAHVPPPPPPRNAYAAARREGDSAHRVSDEETQQLELRTSEGLEVLLGQVGASMGPGRQQALQVGRQHGKHAPQPDMHASSSSKMAAAAPASRDMPGKHAQGQRATRDGVAAQKPARHLRGGSAVAPEGGAQAKTARSQDLPRQQPSAAAEVEQESPRPSSLPTKGHKVVSLLAQGLADQAAATTQPPVREAEAGLKQALDKPGQASWFSNLPHINTVRRIGKAGNEARQ</sequence>
<dbReference type="AlphaFoldDB" id="A0AAV1I8X5"/>
<feature type="region of interest" description="Disordered" evidence="1">
    <location>
        <begin position="41"/>
        <end position="60"/>
    </location>
</feature>
<name>A0AAV1I8X5_9CHLO</name>
<evidence type="ECO:0000313" key="3">
    <source>
        <dbReference type="Proteomes" id="UP001314263"/>
    </source>
</evidence>
<evidence type="ECO:0000256" key="1">
    <source>
        <dbReference type="SAM" id="MobiDB-lite"/>
    </source>
</evidence>
<dbReference type="InterPro" id="IPR006502">
    <property type="entry name" value="PDDEXK-like"/>
</dbReference>
<proteinExistence type="predicted"/>
<gene>
    <name evidence="2" type="ORF">CVIRNUC_006160</name>
</gene>
<accession>A0AAV1I8X5</accession>
<keyword evidence="3" id="KW-1185">Reference proteome</keyword>
<feature type="compositionally biased region" description="Basic and acidic residues" evidence="1">
    <location>
        <begin position="41"/>
        <end position="52"/>
    </location>
</feature>
<dbReference type="PANTHER" id="PTHR31579">
    <property type="entry name" value="OS03G0796600 PROTEIN"/>
    <property type="match status" value="1"/>
</dbReference>
<feature type="compositionally biased region" description="Polar residues" evidence="1">
    <location>
        <begin position="392"/>
        <end position="404"/>
    </location>
</feature>
<feature type="compositionally biased region" description="Low complexity" evidence="1">
    <location>
        <begin position="336"/>
        <end position="349"/>
    </location>
</feature>
<dbReference type="EMBL" id="CAUYUE010000007">
    <property type="protein sequence ID" value="CAK0782965.1"/>
    <property type="molecule type" value="Genomic_DNA"/>
</dbReference>
<protein>
    <submittedName>
        <fullName evidence="2">Uncharacterized protein</fullName>
    </submittedName>
</protein>
<dbReference type="Pfam" id="PF04720">
    <property type="entry name" value="PDDEXK_6"/>
    <property type="match status" value="1"/>
</dbReference>
<feature type="region of interest" description="Disordered" evidence="1">
    <location>
        <begin position="254"/>
        <end position="297"/>
    </location>
</feature>
<feature type="region of interest" description="Disordered" evidence="1">
    <location>
        <begin position="312"/>
        <end position="422"/>
    </location>
</feature>
<feature type="compositionally biased region" description="Basic and acidic residues" evidence="1">
    <location>
        <begin position="274"/>
        <end position="286"/>
    </location>
</feature>
<reference evidence="2 3" key="1">
    <citation type="submission" date="2023-10" db="EMBL/GenBank/DDBJ databases">
        <authorList>
            <person name="Maclean D."/>
            <person name="Macfadyen A."/>
        </authorList>
    </citation>
    <scope>NUCLEOTIDE SEQUENCE [LARGE SCALE GENOMIC DNA]</scope>
</reference>
<comment type="caution">
    <text evidence="2">The sequence shown here is derived from an EMBL/GenBank/DDBJ whole genome shotgun (WGS) entry which is preliminary data.</text>
</comment>
<dbReference type="Proteomes" id="UP001314263">
    <property type="component" value="Unassembled WGS sequence"/>
</dbReference>